<dbReference type="Gene3D" id="3.40.1160.10">
    <property type="entry name" value="Acetylglutamate kinase-like"/>
    <property type="match status" value="1"/>
</dbReference>
<feature type="binding site" evidence="11">
    <location>
        <position position="60"/>
    </location>
    <ligand>
        <name>ATP</name>
        <dbReference type="ChEBI" id="CHEBI:30616"/>
    </ligand>
</feature>
<reference evidence="13 14" key="1">
    <citation type="submission" date="2018-06" db="EMBL/GenBank/DDBJ databases">
        <authorList>
            <consortium name="Pathogen Informatics"/>
            <person name="Doyle S."/>
        </authorList>
    </citation>
    <scope>NUCLEOTIDE SEQUENCE [LARGE SCALE GENOMIC DNA]</scope>
    <source>
        <strain evidence="13 14">NCTC12020</strain>
    </source>
</reference>
<dbReference type="GO" id="GO:0005524">
    <property type="term" value="F:ATP binding"/>
    <property type="evidence" value="ECO:0007669"/>
    <property type="project" value="UniProtKB-KW"/>
</dbReference>
<dbReference type="GO" id="GO:0033862">
    <property type="term" value="F:UMP kinase activity"/>
    <property type="evidence" value="ECO:0007669"/>
    <property type="project" value="UniProtKB-EC"/>
</dbReference>
<dbReference type="PANTHER" id="PTHR42833">
    <property type="entry name" value="URIDYLATE KINASE"/>
    <property type="match status" value="1"/>
</dbReference>
<keyword evidence="4 11" id="KW-0963">Cytoplasm</keyword>
<feature type="binding site" evidence="11">
    <location>
        <position position="75"/>
    </location>
    <ligand>
        <name>UMP</name>
        <dbReference type="ChEBI" id="CHEBI:57865"/>
    </ligand>
</feature>
<feature type="binding site" evidence="11">
    <location>
        <begin position="12"/>
        <end position="15"/>
    </location>
    <ligand>
        <name>ATP</name>
        <dbReference type="ChEBI" id="CHEBI:30616"/>
    </ligand>
</feature>
<evidence type="ECO:0000259" key="12">
    <source>
        <dbReference type="Pfam" id="PF00696"/>
    </source>
</evidence>
<feature type="region of interest" description="Involved in allosteric activation by GTP" evidence="11">
    <location>
        <begin position="20"/>
        <end position="25"/>
    </location>
</feature>
<dbReference type="EC" id="2.7.4.22" evidence="11"/>
<keyword evidence="9 11" id="KW-0665">Pyrimidine biosynthesis</keyword>
<dbReference type="CDD" id="cd04254">
    <property type="entry name" value="AAK_UMPK-PyrH-Ec"/>
    <property type="match status" value="1"/>
</dbReference>
<comment type="caution">
    <text evidence="11">Lacks conserved residue(s) required for the propagation of feature annotation.</text>
</comment>
<dbReference type="InterPro" id="IPR001048">
    <property type="entry name" value="Asp/Glu/Uridylate_kinase"/>
</dbReference>
<feature type="binding site" evidence="11">
    <location>
        <begin position="136"/>
        <end position="143"/>
    </location>
    <ligand>
        <name>UMP</name>
        <dbReference type="ChEBI" id="CHEBI:57865"/>
    </ligand>
</feature>
<feature type="binding site" evidence="11">
    <location>
        <position position="170"/>
    </location>
    <ligand>
        <name>ATP</name>
        <dbReference type="ChEBI" id="CHEBI:30616"/>
    </ligand>
</feature>
<sequence length="242" mass="26057">MSNRNFKRIVLKLSGEALAGDQGFGINPVVVEEIAKEIAEIARTTDLQIAIVVGGGNIWRGLAGSAKGMDRASADYMGMIATVMNSLALQDALENAGAATRVQTAIAMQEVAEPYIRRRAIRHLEKGRIVIFAAGTGNPYFSTDTTAALRAAEIEADAILMAKKFADGVYDSDPRTNPEAKKFDELTYMDVISRELKVMDSTSTTLCKDNNIPIVVFSMDIPGNITRAAKGEVVGTIVRGEE</sequence>
<gene>
    <name evidence="11 13" type="primary">pyrH</name>
    <name evidence="13" type="ORF">NCTC12020_00508</name>
</gene>
<proteinExistence type="inferred from homology"/>
<keyword evidence="6 11" id="KW-0547">Nucleotide-binding</keyword>
<evidence type="ECO:0000256" key="2">
    <source>
        <dbReference type="ARBA" id="ARBA00004791"/>
    </source>
</evidence>
<comment type="similarity">
    <text evidence="3 11">Belongs to the UMP kinase family.</text>
</comment>
<evidence type="ECO:0000256" key="7">
    <source>
        <dbReference type="ARBA" id="ARBA00022777"/>
    </source>
</evidence>
<comment type="catalytic activity">
    <reaction evidence="10 11">
        <text>UMP + ATP = UDP + ADP</text>
        <dbReference type="Rhea" id="RHEA:24400"/>
        <dbReference type="ChEBI" id="CHEBI:30616"/>
        <dbReference type="ChEBI" id="CHEBI:57865"/>
        <dbReference type="ChEBI" id="CHEBI:58223"/>
        <dbReference type="ChEBI" id="CHEBI:456216"/>
        <dbReference type="EC" id="2.7.4.22"/>
    </reaction>
</comment>
<keyword evidence="7 11" id="KW-0418">Kinase</keyword>
<evidence type="ECO:0000313" key="14">
    <source>
        <dbReference type="Proteomes" id="UP000255367"/>
    </source>
</evidence>
<dbReference type="AlphaFoldDB" id="A0A380NJR8"/>
<name>A0A380NJR8_9FIRM</name>
<feature type="binding site" evidence="11">
    <location>
        <position position="55"/>
    </location>
    <ligand>
        <name>UMP</name>
        <dbReference type="ChEBI" id="CHEBI:57865"/>
    </ligand>
</feature>
<evidence type="ECO:0000256" key="9">
    <source>
        <dbReference type="ARBA" id="ARBA00022975"/>
    </source>
</evidence>
<comment type="pathway">
    <text evidence="2 11">Pyrimidine metabolism; CTP biosynthesis via de novo pathway; UDP from UMP (UMPK route): step 1/1.</text>
</comment>
<evidence type="ECO:0000313" key="13">
    <source>
        <dbReference type="EMBL" id="SUP41195.1"/>
    </source>
</evidence>
<keyword evidence="14" id="KW-1185">Reference proteome</keyword>
<comment type="activity regulation">
    <text evidence="11">Allosterically activated by GTP. Inhibited by UTP.</text>
</comment>
<evidence type="ECO:0000256" key="8">
    <source>
        <dbReference type="ARBA" id="ARBA00022840"/>
    </source>
</evidence>
<dbReference type="HAMAP" id="MF_01220_B">
    <property type="entry name" value="PyrH_B"/>
    <property type="match status" value="1"/>
</dbReference>
<feature type="binding site" evidence="11">
    <location>
        <position position="56"/>
    </location>
    <ligand>
        <name>ATP</name>
        <dbReference type="ChEBI" id="CHEBI:30616"/>
    </ligand>
</feature>
<comment type="function">
    <text evidence="11">Catalyzes the reversible phosphorylation of UMP to UDP.</text>
</comment>
<dbReference type="GO" id="GO:0005737">
    <property type="term" value="C:cytoplasm"/>
    <property type="evidence" value="ECO:0007669"/>
    <property type="project" value="UniProtKB-SubCell"/>
</dbReference>
<evidence type="ECO:0000256" key="1">
    <source>
        <dbReference type="ARBA" id="ARBA00004496"/>
    </source>
</evidence>
<dbReference type="OrthoDB" id="9807458at2"/>
<evidence type="ECO:0000256" key="6">
    <source>
        <dbReference type="ARBA" id="ARBA00022741"/>
    </source>
</evidence>
<comment type="subunit">
    <text evidence="11">Homohexamer.</text>
</comment>
<keyword evidence="11" id="KW-0021">Allosteric enzyme</keyword>
<dbReference type="Proteomes" id="UP000255367">
    <property type="component" value="Unassembled WGS sequence"/>
</dbReference>
<dbReference type="InterPro" id="IPR036393">
    <property type="entry name" value="AceGlu_kinase-like_sf"/>
</dbReference>
<dbReference type="NCBIfam" id="TIGR02075">
    <property type="entry name" value="pyrH_bact"/>
    <property type="match status" value="1"/>
</dbReference>
<evidence type="ECO:0000256" key="3">
    <source>
        <dbReference type="ARBA" id="ARBA00007614"/>
    </source>
</evidence>
<dbReference type="Pfam" id="PF00696">
    <property type="entry name" value="AA_kinase"/>
    <property type="match status" value="1"/>
</dbReference>
<dbReference type="EMBL" id="UHIO01000001">
    <property type="protein sequence ID" value="SUP41195.1"/>
    <property type="molecule type" value="Genomic_DNA"/>
</dbReference>
<evidence type="ECO:0000256" key="5">
    <source>
        <dbReference type="ARBA" id="ARBA00022679"/>
    </source>
</evidence>
<evidence type="ECO:0000256" key="10">
    <source>
        <dbReference type="ARBA" id="ARBA00047767"/>
    </source>
</evidence>
<dbReference type="SUPFAM" id="SSF53633">
    <property type="entry name" value="Carbamate kinase-like"/>
    <property type="match status" value="1"/>
</dbReference>
<feature type="binding site" evidence="11">
    <location>
        <position position="173"/>
    </location>
    <ligand>
        <name>ATP</name>
        <dbReference type="ChEBI" id="CHEBI:30616"/>
    </ligand>
</feature>
<dbReference type="InterPro" id="IPR011817">
    <property type="entry name" value="Uridylate_kinase"/>
</dbReference>
<evidence type="ECO:0000256" key="4">
    <source>
        <dbReference type="ARBA" id="ARBA00022490"/>
    </source>
</evidence>
<comment type="subcellular location">
    <subcellularLocation>
        <location evidence="1 11">Cytoplasm</location>
    </subcellularLocation>
</comment>
<protein>
    <recommendedName>
        <fullName evidence="11">Uridylate kinase</fullName>
        <shortName evidence="11">UK</shortName>
        <ecNumber evidence="11">2.7.4.22</ecNumber>
    </recommendedName>
    <alternativeName>
        <fullName evidence="11">Uridine monophosphate kinase</fullName>
        <shortName evidence="11">UMP kinase</shortName>
        <shortName evidence="11">UMPK</shortName>
    </alternativeName>
</protein>
<dbReference type="PANTHER" id="PTHR42833:SF4">
    <property type="entry name" value="URIDYLATE KINASE PUMPKIN, CHLOROPLASTIC"/>
    <property type="match status" value="1"/>
</dbReference>
<dbReference type="GO" id="GO:0006225">
    <property type="term" value="P:UDP biosynthetic process"/>
    <property type="evidence" value="ECO:0007669"/>
    <property type="project" value="TreeGrafter"/>
</dbReference>
<dbReference type="FunFam" id="3.40.1160.10:FF:000001">
    <property type="entry name" value="Uridylate kinase"/>
    <property type="match status" value="1"/>
</dbReference>
<feature type="domain" description="Aspartate/glutamate/uridylate kinase" evidence="12">
    <location>
        <begin position="7"/>
        <end position="218"/>
    </location>
</feature>
<keyword evidence="8 11" id="KW-0067">ATP-binding</keyword>
<accession>A0A380NJR8</accession>
<dbReference type="PIRSF" id="PIRSF005650">
    <property type="entry name" value="Uridylate_kin"/>
    <property type="match status" value="1"/>
</dbReference>
<organism evidence="13 14">
    <name type="scientific">Veillonella criceti</name>
    <dbReference type="NCBI Taxonomy" id="103891"/>
    <lineage>
        <taxon>Bacteria</taxon>
        <taxon>Bacillati</taxon>
        <taxon>Bacillota</taxon>
        <taxon>Negativicutes</taxon>
        <taxon>Veillonellales</taxon>
        <taxon>Veillonellaceae</taxon>
        <taxon>Veillonella</taxon>
    </lineage>
</organism>
<dbReference type="UniPathway" id="UPA00159">
    <property type="reaction ID" value="UER00275"/>
</dbReference>
<keyword evidence="5 11" id="KW-0808">Transferase</keyword>
<dbReference type="InterPro" id="IPR015963">
    <property type="entry name" value="Uridylate_kinase_bac"/>
</dbReference>
<dbReference type="RefSeq" id="WP_115309752.1">
    <property type="nucleotide sequence ID" value="NZ_UHIO01000001.1"/>
</dbReference>
<dbReference type="GO" id="GO:0044210">
    <property type="term" value="P:'de novo' CTP biosynthetic process"/>
    <property type="evidence" value="ECO:0007669"/>
    <property type="project" value="UniProtKB-UniRule"/>
</dbReference>
<evidence type="ECO:0000256" key="11">
    <source>
        <dbReference type="HAMAP-Rule" id="MF_01220"/>
    </source>
</evidence>